<evidence type="ECO:0008006" key="4">
    <source>
        <dbReference type="Google" id="ProtNLM"/>
    </source>
</evidence>
<dbReference type="SUPFAM" id="SSF49785">
    <property type="entry name" value="Galactose-binding domain-like"/>
    <property type="match status" value="1"/>
</dbReference>
<evidence type="ECO:0000256" key="1">
    <source>
        <dbReference type="SAM" id="Coils"/>
    </source>
</evidence>
<evidence type="ECO:0000313" key="3">
    <source>
        <dbReference type="Proteomes" id="UP001470230"/>
    </source>
</evidence>
<feature type="coiled-coil region" evidence="1">
    <location>
        <begin position="213"/>
        <end position="240"/>
    </location>
</feature>
<keyword evidence="3" id="KW-1185">Reference proteome</keyword>
<keyword evidence="1" id="KW-0175">Coiled coil</keyword>
<protein>
    <recommendedName>
        <fullName evidence="4">F5/8 type C domain-containing protein</fullName>
    </recommendedName>
</protein>
<dbReference type="Proteomes" id="UP001470230">
    <property type="component" value="Unassembled WGS sequence"/>
</dbReference>
<evidence type="ECO:0000313" key="2">
    <source>
        <dbReference type="EMBL" id="KAK8847082.1"/>
    </source>
</evidence>
<comment type="caution">
    <text evidence="2">The sequence shown here is derived from an EMBL/GenBank/DDBJ whole genome shotgun (WGS) entry which is preliminary data.</text>
</comment>
<gene>
    <name evidence="2" type="ORF">M9Y10_019660</name>
</gene>
<dbReference type="Gene3D" id="2.60.120.260">
    <property type="entry name" value="Galactose-binding domain-like"/>
    <property type="match status" value="1"/>
</dbReference>
<accession>A0ABR2HJ12</accession>
<sequence length="518" mass="61023">MEEIEIPEEPIDISNKAMQDFISCCSNSPCKLDESNVLPLHILSIRYGVPELTKLTTNFLSKNEKKMVIQSILFKAQLLKAQQSDFSENIQINIDTKIEEDEISSNLIEYLQNNIDDLLSLPIPILYHIINDFYSKSKYSIDSSKEDLIASFLFKCLDKYKREASVLFTSIDFANQRKRILYRLLEEYKDTFDFNMLNPESLLKTTSELMSEVAKLHIENSKLRDDIDAIRQEQREEKKEFNDFKNMVNDQFKKIIFEFNSKIEQISIDQNKVKDEMDQKVSKEDLDLYQEKKEFEEFKIKLNENLRKTDGFKDEKQNNFINKSDQNVNDQNKINDEMNNDAAKAMIFPYEKNKEFRGILYYLRKLSKGNVVDEVEISSSSIADNHERYSPINAIKYNNEKTDFRSENKPNSWILIDFKKHRVAPKYYSIKSIEGSKDSSAHLKSWIIEGSNDNKKWKVIDEQNDCFLLNGPSFAHTFYIENSYLEEFRFLRLRQPQKNIRGDNYLCLSSIEFFGKLL</sequence>
<proteinExistence type="predicted"/>
<organism evidence="2 3">
    <name type="scientific">Tritrichomonas musculus</name>
    <dbReference type="NCBI Taxonomy" id="1915356"/>
    <lineage>
        <taxon>Eukaryota</taxon>
        <taxon>Metamonada</taxon>
        <taxon>Parabasalia</taxon>
        <taxon>Tritrichomonadida</taxon>
        <taxon>Tritrichomonadidae</taxon>
        <taxon>Tritrichomonas</taxon>
    </lineage>
</organism>
<dbReference type="InterPro" id="IPR008979">
    <property type="entry name" value="Galactose-bd-like_sf"/>
</dbReference>
<reference evidence="2 3" key="1">
    <citation type="submission" date="2024-04" db="EMBL/GenBank/DDBJ databases">
        <title>Tritrichomonas musculus Genome.</title>
        <authorList>
            <person name="Alves-Ferreira E."/>
            <person name="Grigg M."/>
            <person name="Lorenzi H."/>
            <person name="Galac M."/>
        </authorList>
    </citation>
    <scope>NUCLEOTIDE SEQUENCE [LARGE SCALE GENOMIC DNA]</scope>
    <source>
        <strain evidence="2 3">EAF2021</strain>
    </source>
</reference>
<dbReference type="EMBL" id="JAPFFF010000028">
    <property type="protein sequence ID" value="KAK8847082.1"/>
    <property type="molecule type" value="Genomic_DNA"/>
</dbReference>
<name>A0ABR2HJ12_9EUKA</name>